<dbReference type="GO" id="GO:0000027">
    <property type="term" value="P:ribosomal large subunit assembly"/>
    <property type="evidence" value="ECO:0007669"/>
    <property type="project" value="TreeGrafter"/>
</dbReference>
<dbReference type="Pfam" id="PF21108">
    <property type="entry name" value="MDN1_4th"/>
    <property type="match status" value="1"/>
</dbReference>
<dbReference type="EMBL" id="BSXU01012495">
    <property type="protein sequence ID" value="GME77324.1"/>
    <property type="molecule type" value="Genomic_DNA"/>
</dbReference>
<sequence length="304" mass="33681">MNPGGDYGKKELSPALRNRFTEIWVPSMEDFDDVRQIVSARLEKDVVSTCDAIVKFSEWYALRLGGGSTSNGVISLRDILAWVQFINSAYSNDVPRDVALLHGASMVFIDALGTNNTAHLAENEAKLRDMKIEFVSKLSEFYGVDLLPLYIQKFDVSLSDEFLFCGDFKIKRSGAMIDKFFNLQAPTTASNAMRVVRAMQVSKPILLEGSPGVGKTSLVSALAKASGNSLTRINLSEQTDLIDLFGSDSPVEGGEAGQFVWRDAPFLRAMQRGEWVLLDEMNLASQSVLEGLNACLDHRVPRWW</sequence>
<dbReference type="GO" id="GO:0030687">
    <property type="term" value="C:preribosome, large subunit precursor"/>
    <property type="evidence" value="ECO:0007669"/>
    <property type="project" value="TreeGrafter"/>
</dbReference>
<dbReference type="GO" id="GO:0005524">
    <property type="term" value="F:ATP binding"/>
    <property type="evidence" value="ECO:0007669"/>
    <property type="project" value="UniProtKB-KW"/>
</dbReference>
<keyword evidence="6" id="KW-1185">Reference proteome</keyword>
<keyword evidence="1" id="KW-0547">Nucleotide-binding</keyword>
<keyword evidence="2" id="KW-0067">ATP-binding</keyword>
<evidence type="ECO:0000313" key="5">
    <source>
        <dbReference type="EMBL" id="GME77324.1"/>
    </source>
</evidence>
<evidence type="ECO:0000313" key="6">
    <source>
        <dbReference type="Proteomes" id="UP001165063"/>
    </source>
</evidence>
<accession>A0A9W6WKV4</accession>
<dbReference type="GO" id="GO:0016887">
    <property type="term" value="F:ATP hydrolysis activity"/>
    <property type="evidence" value="ECO:0007669"/>
    <property type="project" value="InterPro"/>
</dbReference>
<dbReference type="SUPFAM" id="SSF52540">
    <property type="entry name" value="P-loop containing nucleoside triphosphate hydrolases"/>
    <property type="match status" value="2"/>
</dbReference>
<dbReference type="GO" id="GO:0000055">
    <property type="term" value="P:ribosomal large subunit export from nucleus"/>
    <property type="evidence" value="ECO:0007669"/>
    <property type="project" value="TreeGrafter"/>
</dbReference>
<comment type="caution">
    <text evidence="5">The sequence shown here is derived from an EMBL/GenBank/DDBJ whole genome shotgun (WGS) entry which is preliminary data.</text>
</comment>
<feature type="domain" description="ATPase dynein-related AAA" evidence="3">
    <location>
        <begin position="205"/>
        <end position="299"/>
    </location>
</feature>
<evidence type="ECO:0000259" key="4">
    <source>
        <dbReference type="Pfam" id="PF21108"/>
    </source>
</evidence>
<dbReference type="InterPro" id="IPR027417">
    <property type="entry name" value="P-loop_NTPase"/>
</dbReference>
<dbReference type="Proteomes" id="UP001165063">
    <property type="component" value="Unassembled WGS sequence"/>
</dbReference>
<proteinExistence type="predicted"/>
<dbReference type="InterPro" id="IPR011704">
    <property type="entry name" value="ATPase_dyneun-rel_AAA"/>
</dbReference>
<protein>
    <submittedName>
        <fullName evidence="5">Unnamed protein product</fullName>
    </submittedName>
</protein>
<dbReference type="GO" id="GO:0005634">
    <property type="term" value="C:nucleus"/>
    <property type="evidence" value="ECO:0007669"/>
    <property type="project" value="TreeGrafter"/>
</dbReference>
<dbReference type="AlphaFoldDB" id="A0A9W6WKV4"/>
<feature type="domain" description="Midasin lid" evidence="4">
    <location>
        <begin position="30"/>
        <end position="110"/>
    </location>
</feature>
<reference evidence="5" key="1">
    <citation type="submission" date="2023-04" db="EMBL/GenBank/DDBJ databases">
        <title>Ambrosiozyma monospora NBRC 1965.</title>
        <authorList>
            <person name="Ichikawa N."/>
            <person name="Sato H."/>
            <person name="Tonouchi N."/>
        </authorList>
    </citation>
    <scope>NUCLEOTIDE SEQUENCE</scope>
    <source>
        <strain evidence="5">NBRC 1965</strain>
    </source>
</reference>
<dbReference type="Gene3D" id="3.40.50.300">
    <property type="entry name" value="P-loop containing nucleotide triphosphate hydrolases"/>
    <property type="match status" value="2"/>
</dbReference>
<dbReference type="OrthoDB" id="5186at2759"/>
<evidence type="ECO:0000256" key="1">
    <source>
        <dbReference type="ARBA" id="ARBA00022741"/>
    </source>
</evidence>
<dbReference type="InterPro" id="IPR048617">
    <property type="entry name" value="MDN1_AAA_lid_4"/>
</dbReference>
<evidence type="ECO:0000259" key="3">
    <source>
        <dbReference type="Pfam" id="PF07728"/>
    </source>
</evidence>
<dbReference type="Pfam" id="PF07728">
    <property type="entry name" value="AAA_5"/>
    <property type="match status" value="1"/>
</dbReference>
<dbReference type="PANTHER" id="PTHR48103:SF2">
    <property type="entry name" value="MIDASIN"/>
    <property type="match status" value="1"/>
</dbReference>
<gene>
    <name evidence="5" type="ORF">Amon01_000963500</name>
</gene>
<evidence type="ECO:0000256" key="2">
    <source>
        <dbReference type="ARBA" id="ARBA00022840"/>
    </source>
</evidence>
<organism evidence="5 6">
    <name type="scientific">Ambrosiozyma monospora</name>
    <name type="common">Yeast</name>
    <name type="synonym">Endomycopsis monosporus</name>
    <dbReference type="NCBI Taxonomy" id="43982"/>
    <lineage>
        <taxon>Eukaryota</taxon>
        <taxon>Fungi</taxon>
        <taxon>Dikarya</taxon>
        <taxon>Ascomycota</taxon>
        <taxon>Saccharomycotina</taxon>
        <taxon>Pichiomycetes</taxon>
        <taxon>Pichiales</taxon>
        <taxon>Pichiaceae</taxon>
        <taxon>Ambrosiozyma</taxon>
    </lineage>
</organism>
<name>A0A9W6WKV4_AMBMO</name>
<dbReference type="PANTHER" id="PTHR48103">
    <property type="entry name" value="MIDASIN-RELATED"/>
    <property type="match status" value="1"/>
</dbReference>